<evidence type="ECO:0000313" key="1">
    <source>
        <dbReference type="EMBL" id="MPC34970.1"/>
    </source>
</evidence>
<proteinExistence type="predicted"/>
<name>A0A5B7EKA4_PORTR</name>
<dbReference type="EMBL" id="VSRR010003170">
    <property type="protein sequence ID" value="MPC34970.1"/>
    <property type="molecule type" value="Genomic_DNA"/>
</dbReference>
<keyword evidence="2" id="KW-1185">Reference proteome</keyword>
<accession>A0A5B7EKA4</accession>
<organism evidence="1 2">
    <name type="scientific">Portunus trituberculatus</name>
    <name type="common">Swimming crab</name>
    <name type="synonym">Neptunus trituberculatus</name>
    <dbReference type="NCBI Taxonomy" id="210409"/>
    <lineage>
        <taxon>Eukaryota</taxon>
        <taxon>Metazoa</taxon>
        <taxon>Ecdysozoa</taxon>
        <taxon>Arthropoda</taxon>
        <taxon>Crustacea</taxon>
        <taxon>Multicrustacea</taxon>
        <taxon>Malacostraca</taxon>
        <taxon>Eumalacostraca</taxon>
        <taxon>Eucarida</taxon>
        <taxon>Decapoda</taxon>
        <taxon>Pleocyemata</taxon>
        <taxon>Brachyura</taxon>
        <taxon>Eubrachyura</taxon>
        <taxon>Portunoidea</taxon>
        <taxon>Portunidae</taxon>
        <taxon>Portuninae</taxon>
        <taxon>Portunus</taxon>
    </lineage>
</organism>
<sequence>MQSVGVSVIASGFCKEIETRGFQTEKKVQKSGVIWKEPSDAASFAFFTSAWTSSKISSMVTRVPQAPTTRPDPFTKYL</sequence>
<evidence type="ECO:0000313" key="2">
    <source>
        <dbReference type="Proteomes" id="UP000324222"/>
    </source>
</evidence>
<gene>
    <name evidence="1" type="ORF">E2C01_028374</name>
</gene>
<dbReference type="AlphaFoldDB" id="A0A5B7EKA4"/>
<protein>
    <submittedName>
        <fullName evidence="1">Uncharacterized protein</fullName>
    </submittedName>
</protein>
<reference evidence="1 2" key="1">
    <citation type="submission" date="2019-05" db="EMBL/GenBank/DDBJ databases">
        <title>Another draft genome of Portunus trituberculatus and its Hox gene families provides insights of decapod evolution.</title>
        <authorList>
            <person name="Jeong J.-H."/>
            <person name="Song I."/>
            <person name="Kim S."/>
            <person name="Choi T."/>
            <person name="Kim D."/>
            <person name="Ryu S."/>
            <person name="Kim W."/>
        </authorList>
    </citation>
    <scope>NUCLEOTIDE SEQUENCE [LARGE SCALE GENOMIC DNA]</scope>
    <source>
        <tissue evidence="1">Muscle</tissue>
    </source>
</reference>
<dbReference type="Proteomes" id="UP000324222">
    <property type="component" value="Unassembled WGS sequence"/>
</dbReference>
<comment type="caution">
    <text evidence="1">The sequence shown here is derived from an EMBL/GenBank/DDBJ whole genome shotgun (WGS) entry which is preliminary data.</text>
</comment>